<gene>
    <name evidence="2" type="ORF">SDC9_60937</name>
</gene>
<evidence type="ECO:0000313" key="2">
    <source>
        <dbReference type="EMBL" id="MPM14573.1"/>
    </source>
</evidence>
<feature type="domain" description="DUF4382" evidence="1">
    <location>
        <begin position="36"/>
        <end position="194"/>
    </location>
</feature>
<dbReference type="Pfam" id="PF14321">
    <property type="entry name" value="DUF4382"/>
    <property type="match status" value="1"/>
</dbReference>
<comment type="caution">
    <text evidence="2">The sequence shown here is derived from an EMBL/GenBank/DDBJ whole genome shotgun (WGS) entry which is preliminary data.</text>
</comment>
<dbReference type="InterPro" id="IPR025491">
    <property type="entry name" value="DUF4382"/>
</dbReference>
<protein>
    <recommendedName>
        <fullName evidence="1">DUF4382 domain-containing protein</fullName>
    </recommendedName>
</protein>
<dbReference type="EMBL" id="VSSQ01002302">
    <property type="protein sequence ID" value="MPM14573.1"/>
    <property type="molecule type" value="Genomic_DNA"/>
</dbReference>
<reference evidence="2" key="1">
    <citation type="submission" date="2019-08" db="EMBL/GenBank/DDBJ databases">
        <authorList>
            <person name="Kucharzyk K."/>
            <person name="Murdoch R.W."/>
            <person name="Higgins S."/>
            <person name="Loffler F."/>
        </authorList>
    </citation>
    <scope>NUCLEOTIDE SEQUENCE</scope>
</reference>
<dbReference type="AlphaFoldDB" id="A0A644XK26"/>
<organism evidence="2">
    <name type="scientific">bioreactor metagenome</name>
    <dbReference type="NCBI Taxonomy" id="1076179"/>
    <lineage>
        <taxon>unclassified sequences</taxon>
        <taxon>metagenomes</taxon>
        <taxon>ecological metagenomes</taxon>
    </lineage>
</organism>
<evidence type="ECO:0000259" key="1">
    <source>
        <dbReference type="Pfam" id="PF14321"/>
    </source>
</evidence>
<sequence>MRKEFFKHILSALPILALLFFATSCANENEGLSGGKAQIQFKLTDAPSLDYAKVVIDIQGVKVGVADEYYEDDNDPFYDDTDELDEVEWVTLNISNPGLYNLLDYRNGEMIALAGGEIPAGKISQVRLLLGPDSYVETKDGTEYPLKTPSAQTSGLKFNLHETLLADMMYSFVIDFDAARSVVATGNNKYILKPVIRTYAEAWGATLRGFVLPPEANAFVQITKATDTLISLPEEDGKFLFPGIDEGTWKVEFIADTATEYTNFVMESVPVVKGEIKDVGTVTLVK</sequence>
<proteinExistence type="predicted"/>
<name>A0A644XK26_9ZZZZ</name>
<accession>A0A644XK26</accession>
<dbReference type="PROSITE" id="PS51257">
    <property type="entry name" value="PROKAR_LIPOPROTEIN"/>
    <property type="match status" value="1"/>
</dbReference>